<sequence>MSAYGTPSSRFPTVSRGATMRVTDQVFLTGNGYQPDLSENFMQQRFSGTTYSMKGQGSMVPMQKKAQIIYNRCMNNLEMAQSLMEQGGTLGDFDNMMAMASEDLKQLHQLVAEAKSYGQNPDYIIRSVPIEMDSIILTLTHT</sequence>
<name>A0ACC5Y6R7_9TELE</name>
<organism evidence="1 2">
    <name type="scientific">Pangasius djambal</name>
    <dbReference type="NCBI Taxonomy" id="1691987"/>
    <lineage>
        <taxon>Eukaryota</taxon>
        <taxon>Metazoa</taxon>
        <taxon>Chordata</taxon>
        <taxon>Craniata</taxon>
        <taxon>Vertebrata</taxon>
        <taxon>Euteleostomi</taxon>
        <taxon>Actinopterygii</taxon>
        <taxon>Neopterygii</taxon>
        <taxon>Teleostei</taxon>
        <taxon>Ostariophysi</taxon>
        <taxon>Siluriformes</taxon>
        <taxon>Pangasiidae</taxon>
        <taxon>Pangasius</taxon>
    </lineage>
</organism>
<dbReference type="EMBL" id="CM040978">
    <property type="protein sequence ID" value="MCJ8731090.1"/>
    <property type="molecule type" value="Genomic_DNA"/>
</dbReference>
<gene>
    <name evidence="1" type="ORF">PDJAM_G00195270</name>
</gene>
<proteinExistence type="predicted"/>
<protein>
    <submittedName>
        <fullName evidence="1">Uncharacterized protein</fullName>
    </submittedName>
</protein>
<comment type="caution">
    <text evidence="1">The sequence shown here is derived from an EMBL/GenBank/DDBJ whole genome shotgun (WGS) entry which is preliminary data.</text>
</comment>
<dbReference type="Proteomes" id="UP000830395">
    <property type="component" value="Chromosome 4"/>
</dbReference>
<evidence type="ECO:0000313" key="2">
    <source>
        <dbReference type="Proteomes" id="UP000830395"/>
    </source>
</evidence>
<keyword evidence="2" id="KW-1185">Reference proteome</keyword>
<reference evidence="1" key="1">
    <citation type="submission" date="2020-02" db="EMBL/GenBank/DDBJ databases">
        <title>Genome sequencing of the panga catfish, Pangasius djambal.</title>
        <authorList>
            <person name="Wen M."/>
            <person name="Zahm M."/>
            <person name="Roques C."/>
            <person name="Cabau C."/>
            <person name="Klopp C."/>
            <person name="Donnadieu C."/>
            <person name="Jouanno E."/>
            <person name="Avarre J.-C."/>
            <person name="Campet M."/>
            <person name="Ha T."/>
            <person name="Dugue R."/>
            <person name="Lampietro C."/>
            <person name="Louis A."/>
            <person name="Herpin A."/>
            <person name="Echchiki A."/>
            <person name="Berthelot C."/>
            <person name="Parey E."/>
            <person name="Roest-Crollius H."/>
            <person name="Braasch I."/>
            <person name="Postlethwait J.H."/>
            <person name="Bobe J."/>
            <person name="Montfort J."/>
            <person name="Bouchez O."/>
            <person name="Begum T."/>
            <person name="Schartl M."/>
            <person name="Gustiano R."/>
            <person name="Guiguen Y."/>
        </authorList>
    </citation>
    <scope>NUCLEOTIDE SEQUENCE</scope>
    <source>
        <strain evidence="1">Pdj_M5554</strain>
    </source>
</reference>
<evidence type="ECO:0000313" key="1">
    <source>
        <dbReference type="EMBL" id="MCJ8731090.1"/>
    </source>
</evidence>
<accession>A0ACC5Y6R7</accession>